<dbReference type="SMART" id="SM00325">
    <property type="entry name" value="RhoGEF"/>
    <property type="match status" value="1"/>
</dbReference>
<dbReference type="PANTHER" id="PTHR12673:SF159">
    <property type="entry name" value="LD03170P"/>
    <property type="match status" value="1"/>
</dbReference>
<protein>
    <recommendedName>
        <fullName evidence="2">DH domain-containing protein</fullName>
    </recommendedName>
</protein>
<evidence type="ECO:0000313" key="4">
    <source>
        <dbReference type="Proteomes" id="UP000193986"/>
    </source>
</evidence>
<accession>A0A1Y2AEL4</accession>
<evidence type="ECO:0000259" key="2">
    <source>
        <dbReference type="PROSITE" id="PS50010"/>
    </source>
</evidence>
<feature type="compositionally biased region" description="Polar residues" evidence="1">
    <location>
        <begin position="291"/>
        <end position="301"/>
    </location>
</feature>
<evidence type="ECO:0000313" key="3">
    <source>
        <dbReference type="EMBL" id="ORY20707.1"/>
    </source>
</evidence>
<feature type="region of interest" description="Disordered" evidence="1">
    <location>
        <begin position="260"/>
        <end position="356"/>
    </location>
</feature>
<dbReference type="SUPFAM" id="SSF48065">
    <property type="entry name" value="DBL homology domain (DH-domain)"/>
    <property type="match status" value="1"/>
</dbReference>
<feature type="compositionally biased region" description="Polar residues" evidence="1">
    <location>
        <begin position="701"/>
        <end position="715"/>
    </location>
</feature>
<feature type="region of interest" description="Disordered" evidence="1">
    <location>
        <begin position="618"/>
        <end position="650"/>
    </location>
</feature>
<dbReference type="Gene3D" id="1.20.900.10">
    <property type="entry name" value="Dbl homology (DH) domain"/>
    <property type="match status" value="1"/>
</dbReference>
<name>A0A1Y2AEL4_9TREE</name>
<sequence>MRRHATTPLAYQASFIPARPAPAPPVPPLPPSPAMHSLASPVSPPPISRSSSSSSSSSSSQRVSTPPPRRKSRPVSSGKLLPALPLSVDTQIASPNSKRTGAIYSPLIDSVQIVVEKEDTPPRPRRSSIRPSPRDLQPPVAPFRSTSPSGDSISTVSDVTPTARSIPISREIVAPTQTLASAIDSAPMGRKRDSAQRRLSALKGLVANLDFNQPWSQVEAQGMYKMSSASSGFFWACGDPQEADETPISDPMPFLHDVLPDRPRNHRPVPGAPAMSDHGWPEPLNIDVTPVRQTSLSRKPNSTPPRRPRLAQRDMHLTPEPRPRQRREVFDVASSGYSKSLEPSSPGLVTPTSTWRSSLTNDETYRRVLAIDGPLEVKRQEIIWEMCETEHAFVKSMRTVLRLFAIPLKTPQGKWIDGIPSRITELFDCLEGVAHAHGTIATTQRDMRRRTEVFDLQAFVAMFKAWVAKLEVHEWYLLRFEAVVQLVEDNVRDPESVFGEFVRMQMKEEVLGSMSLGSMLLKPVQRLTKYPLFLKRLLDVTPHPHPAHPEILSLLSTTESIILTLQASKAREDDLEQLQSLESRLHGLPDGFTLAVRGRKLVGHGQVVRVHKDLPIRGRAGSLHSSRGSISSTVSSSAPSSATSSSPWDFSATLTPSTCRTSAFSVTSSSSSCAPSRSNSLIQTSPSSATSPARSPSVASNLAQLDRPTTPSSQRTKQRKEDVLTMYIFDDLVLVAAPISERGGLFKKKGGREMRVLSEAEGGIGKVAEVRDWSGWGGHATLFSLTLYPQGSVRNPIGVTNCYTIPVPSSPKSTAKTGQLKRPVLSSLQSFIATLGQVTDSGPNGVLSGVWEVEGEDKEVLRGETWDEGVSLGWAQ</sequence>
<dbReference type="InParanoid" id="A0A1Y2AEL4"/>
<feature type="compositionally biased region" description="Polar residues" evidence="1">
    <location>
        <begin position="144"/>
        <end position="161"/>
    </location>
</feature>
<feature type="compositionally biased region" description="Low complexity" evidence="1">
    <location>
        <begin position="622"/>
        <end position="647"/>
    </location>
</feature>
<organism evidence="3 4">
    <name type="scientific">Naematelia encephala</name>
    <dbReference type="NCBI Taxonomy" id="71784"/>
    <lineage>
        <taxon>Eukaryota</taxon>
        <taxon>Fungi</taxon>
        <taxon>Dikarya</taxon>
        <taxon>Basidiomycota</taxon>
        <taxon>Agaricomycotina</taxon>
        <taxon>Tremellomycetes</taxon>
        <taxon>Tremellales</taxon>
        <taxon>Naemateliaceae</taxon>
        <taxon>Naematelia</taxon>
    </lineage>
</organism>
<dbReference type="PROSITE" id="PS50010">
    <property type="entry name" value="DH_2"/>
    <property type="match status" value="1"/>
</dbReference>
<feature type="region of interest" description="Disordered" evidence="1">
    <location>
        <begin position="1"/>
        <end position="83"/>
    </location>
</feature>
<dbReference type="InterPro" id="IPR000219">
    <property type="entry name" value="DH_dom"/>
</dbReference>
<dbReference type="GO" id="GO:0005737">
    <property type="term" value="C:cytoplasm"/>
    <property type="evidence" value="ECO:0007669"/>
    <property type="project" value="TreeGrafter"/>
</dbReference>
<dbReference type="STRING" id="71784.A0A1Y2AEL4"/>
<feature type="compositionally biased region" description="Low complexity" evidence="1">
    <location>
        <begin position="665"/>
        <end position="700"/>
    </location>
</feature>
<gene>
    <name evidence="3" type="ORF">BCR39DRAFT_554891</name>
</gene>
<dbReference type="InterPro" id="IPR035899">
    <property type="entry name" value="DBL_dom_sf"/>
</dbReference>
<feature type="compositionally biased region" description="Low complexity" evidence="1">
    <location>
        <begin position="48"/>
        <end position="64"/>
    </location>
</feature>
<comment type="caution">
    <text evidence="3">The sequence shown here is derived from an EMBL/GenBank/DDBJ whole genome shotgun (WGS) entry which is preliminary data.</text>
</comment>
<dbReference type="Pfam" id="PF00621">
    <property type="entry name" value="RhoGEF"/>
    <property type="match status" value="1"/>
</dbReference>
<feature type="region of interest" description="Disordered" evidence="1">
    <location>
        <begin position="665"/>
        <end position="719"/>
    </location>
</feature>
<dbReference type="GO" id="GO:0005085">
    <property type="term" value="F:guanyl-nucleotide exchange factor activity"/>
    <property type="evidence" value="ECO:0007669"/>
    <property type="project" value="InterPro"/>
</dbReference>
<dbReference type="PANTHER" id="PTHR12673">
    <property type="entry name" value="FACIOGENITAL DYSPLASIA PROTEIN"/>
    <property type="match status" value="1"/>
</dbReference>
<dbReference type="OrthoDB" id="1716625at2759"/>
<dbReference type="EMBL" id="MCFC01000127">
    <property type="protein sequence ID" value="ORY20707.1"/>
    <property type="molecule type" value="Genomic_DNA"/>
</dbReference>
<reference evidence="3 4" key="1">
    <citation type="submission" date="2016-07" db="EMBL/GenBank/DDBJ databases">
        <title>Pervasive Adenine N6-methylation of Active Genes in Fungi.</title>
        <authorList>
            <consortium name="DOE Joint Genome Institute"/>
            <person name="Mondo S.J."/>
            <person name="Dannebaum R.O."/>
            <person name="Kuo R.C."/>
            <person name="Labutti K."/>
            <person name="Haridas S."/>
            <person name="Kuo A."/>
            <person name="Salamov A."/>
            <person name="Ahrendt S.R."/>
            <person name="Lipzen A."/>
            <person name="Sullivan W."/>
            <person name="Andreopoulos W.B."/>
            <person name="Clum A."/>
            <person name="Lindquist E."/>
            <person name="Daum C."/>
            <person name="Ramamoorthy G.K."/>
            <person name="Gryganskyi A."/>
            <person name="Culley D."/>
            <person name="Magnuson J.K."/>
            <person name="James T.Y."/>
            <person name="O'Malley M.A."/>
            <person name="Stajich J.E."/>
            <person name="Spatafora J.W."/>
            <person name="Visel A."/>
            <person name="Grigoriev I.V."/>
        </authorList>
    </citation>
    <scope>NUCLEOTIDE SEQUENCE [LARGE SCALE GENOMIC DNA]</scope>
    <source>
        <strain evidence="3 4">68-887.2</strain>
    </source>
</reference>
<feature type="compositionally biased region" description="Pro residues" evidence="1">
    <location>
        <begin position="19"/>
        <end position="33"/>
    </location>
</feature>
<dbReference type="Proteomes" id="UP000193986">
    <property type="component" value="Unassembled WGS sequence"/>
</dbReference>
<dbReference type="AlphaFoldDB" id="A0A1Y2AEL4"/>
<feature type="domain" description="DH" evidence="2">
    <location>
        <begin position="378"/>
        <end position="568"/>
    </location>
</feature>
<proteinExistence type="predicted"/>
<feature type="region of interest" description="Disordered" evidence="1">
    <location>
        <begin position="114"/>
        <end position="161"/>
    </location>
</feature>
<evidence type="ECO:0000256" key="1">
    <source>
        <dbReference type="SAM" id="MobiDB-lite"/>
    </source>
</evidence>
<keyword evidence="4" id="KW-1185">Reference proteome</keyword>
<dbReference type="InterPro" id="IPR051092">
    <property type="entry name" value="FYVE_RhoGEF_PH"/>
</dbReference>
<feature type="compositionally biased region" description="Basic and acidic residues" evidence="1">
    <location>
        <begin position="311"/>
        <end position="330"/>
    </location>
</feature>